<evidence type="ECO:0000313" key="3">
    <source>
        <dbReference type="Proteomes" id="UP001597383"/>
    </source>
</evidence>
<keyword evidence="1" id="KW-0472">Membrane</keyword>
<sequence>MKRHAKKIRLIGWILIIILGFLKWQYPEETSVITSGFGGLIIVLFVFGLNLYGLPDSKKSKDNENE</sequence>
<evidence type="ECO:0000256" key="1">
    <source>
        <dbReference type="SAM" id="Phobius"/>
    </source>
</evidence>
<name>A0ABW4W410_9BACI</name>
<feature type="transmembrane region" description="Helical" evidence="1">
    <location>
        <begin position="7"/>
        <end position="26"/>
    </location>
</feature>
<feature type="transmembrane region" description="Helical" evidence="1">
    <location>
        <begin position="32"/>
        <end position="52"/>
    </location>
</feature>
<keyword evidence="3" id="KW-1185">Reference proteome</keyword>
<proteinExistence type="predicted"/>
<evidence type="ECO:0000313" key="2">
    <source>
        <dbReference type="EMBL" id="MFD2045478.1"/>
    </source>
</evidence>
<organism evidence="2 3">
    <name type="scientific">Ornithinibacillus salinisoli</name>
    <dbReference type="NCBI Taxonomy" id="1848459"/>
    <lineage>
        <taxon>Bacteria</taxon>
        <taxon>Bacillati</taxon>
        <taxon>Bacillota</taxon>
        <taxon>Bacilli</taxon>
        <taxon>Bacillales</taxon>
        <taxon>Bacillaceae</taxon>
        <taxon>Ornithinibacillus</taxon>
    </lineage>
</organism>
<dbReference type="EMBL" id="JBHUHQ010000019">
    <property type="protein sequence ID" value="MFD2045478.1"/>
    <property type="molecule type" value="Genomic_DNA"/>
</dbReference>
<comment type="caution">
    <text evidence="2">The sequence shown here is derived from an EMBL/GenBank/DDBJ whole genome shotgun (WGS) entry which is preliminary data.</text>
</comment>
<protein>
    <submittedName>
        <fullName evidence="2">Uncharacterized protein</fullName>
    </submittedName>
</protein>
<dbReference type="RefSeq" id="WP_377558118.1">
    <property type="nucleotide sequence ID" value="NZ_JBHUHQ010000019.1"/>
</dbReference>
<dbReference type="Proteomes" id="UP001597383">
    <property type="component" value="Unassembled WGS sequence"/>
</dbReference>
<accession>A0ABW4W410</accession>
<keyword evidence="1" id="KW-0812">Transmembrane</keyword>
<gene>
    <name evidence="2" type="ORF">ACFSJF_14460</name>
</gene>
<keyword evidence="1" id="KW-1133">Transmembrane helix</keyword>
<reference evidence="3" key="1">
    <citation type="journal article" date="2019" name="Int. J. Syst. Evol. Microbiol.">
        <title>The Global Catalogue of Microorganisms (GCM) 10K type strain sequencing project: providing services to taxonomists for standard genome sequencing and annotation.</title>
        <authorList>
            <consortium name="The Broad Institute Genomics Platform"/>
            <consortium name="The Broad Institute Genome Sequencing Center for Infectious Disease"/>
            <person name="Wu L."/>
            <person name="Ma J."/>
        </authorList>
    </citation>
    <scope>NUCLEOTIDE SEQUENCE [LARGE SCALE GENOMIC DNA]</scope>
    <source>
        <strain evidence="3">R28</strain>
    </source>
</reference>